<keyword evidence="6" id="KW-0547">Nucleotide-binding</keyword>
<keyword evidence="10" id="KW-0299">Galactose metabolism</keyword>
<dbReference type="PANTHER" id="PTHR10457">
    <property type="entry name" value="MEVALONATE KINASE/GALACTOKINASE"/>
    <property type="match status" value="1"/>
</dbReference>
<dbReference type="GO" id="GO:0016126">
    <property type="term" value="P:sterol biosynthetic process"/>
    <property type="evidence" value="ECO:0007669"/>
    <property type="project" value="UniProtKB-KW"/>
</dbReference>
<dbReference type="Gene3D" id="3.50.50.60">
    <property type="entry name" value="FAD/NAD(P)-binding domain"/>
    <property type="match status" value="1"/>
</dbReference>
<feature type="region of interest" description="Disordered" evidence="16">
    <location>
        <begin position="564"/>
        <end position="588"/>
    </location>
</feature>
<comment type="similarity">
    <text evidence="2">Belongs to the GHMP kinase family. GalK subfamily.</text>
</comment>
<dbReference type="InterPro" id="IPR020568">
    <property type="entry name" value="Ribosomal_Su5_D2-typ_SF"/>
</dbReference>
<keyword evidence="9" id="KW-0752">Steroid biosynthesis</keyword>
<dbReference type="Pfam" id="PF10509">
    <property type="entry name" value="GalKase_gal_bdg"/>
    <property type="match status" value="1"/>
</dbReference>
<dbReference type="OrthoDB" id="187738at2759"/>
<dbReference type="Gene3D" id="3.30.70.3170">
    <property type="match status" value="1"/>
</dbReference>
<sequence>MAELVPQSDNIEEVYCDPSTGERPEDEVRTRWVTLLKYFEKTYGTKPDYVARSPGRVNIIGEHIDYSLYNVLPTAVTVDALVAVKVKNSSTGALNLKIANFNPDKYPTRTFSLPLEKEIDIDATKHEWTNYFLAGLRGAWQYLKEKKGPSFVPKDMDIVMDGNVPAGGGLSSSAALVCAAALSVMKANSYNVSKEDLLDLAIVSERAVGVYSGGMDQAASIFSKRGYLLYCTFFPTFGAEHVPVPKPDPEITFLIAQSFVTSDKHVTAPRCYNLRVVECTLASVVLAKIYDITLDPDKSPLGFSLRNFQQEFMRRQGKLELPFEEQLDLVAQIADEKLSQEDGYTRDEISQILGISVGSLEQEYMSKFPVQAERFKLRQRALHVLHEARRVITFKGILSDAERGGQGLKDDKIRQLGDLMNETQNSCRDVYECSCPELDEICGIVRKAGAYGSRLTGAGWGGCTVHMVPQTKVQAVTEALKTEYYFKHFPDITEEKLQHAIVIRTVFLLVNQLLDSFELDLTIWPPSASTVFACLPLVRNTYCLLWDRAFGGLEKKWLAEIQPRAGQDDDDAEDLGGNGNDGRAGEVQDGDIVLEVNVGLDFGEDDGDDDQQDDAAPAPPPIANPNAEANAGPDIPPAPEGQQNGGQAGPHQQAPAQPNAGQLAAANANAILETSSVATSVLGALAFPAISTGMGQLLEHVLPKSWTTTPITHPQPISPFSSETLTSIWSLITGRVGHRTTEQLPQHADVVIIGSGITGASAAWHLFQDHNHDKAARMSESDISSSPIPSVVMLEAREACFGATGRNGGHCQPILFEHPHDASIGHFELANFYTLQSLIKELNIDCELYEQHGVRAIYSESDLDILRDHLEILEKTDPTLSARTKLTTDRSELASLRVPTALGAVVTNIAGRMWPYKFVAAILENLLTSPITKPYFNLHTTTPVTSIIRADDAPDSNTPGPAIWKLSTPRGQIVTPTVILATNAYTSALVPEFTDLIVPCRGQMSAQTPPDYLAGPNRLPSSYGLMSEGQDDYLIQRPNERGGHLMFGGGRQYGPSLGVSDDEVVDDRVASYLRTTLGRCLGPPVESKSSLASQPTEALQFPAPYQWTGIMGFSRDSVPWVGPLPSHPGIFMSAGYTGHGMPNAWLCGRAVSWIVRDVTRIITGSPPVSSVDAEEVEKKAVDSAIKNLGIPKCYILTKERLERVRIEYESVEIQDRLHAYKREGIP</sequence>
<dbReference type="InterPro" id="IPR036554">
    <property type="entry name" value="GHMP_kinase_C_sf"/>
</dbReference>
<feature type="domain" description="GHMP kinase C-terminal" evidence="19">
    <location>
        <begin position="412"/>
        <end position="484"/>
    </location>
</feature>
<feature type="domain" description="Galactokinase N-terminal" evidence="20">
    <location>
        <begin position="38"/>
        <end position="85"/>
    </location>
</feature>
<keyword evidence="9" id="KW-0756">Sterol biosynthesis</keyword>
<dbReference type="GO" id="GO:0000411">
    <property type="term" value="P:positive regulation of transcription by galactose"/>
    <property type="evidence" value="ECO:0007669"/>
    <property type="project" value="UniProtKB-ARBA"/>
</dbReference>
<dbReference type="Gene3D" id="3.30.9.10">
    <property type="entry name" value="D-Amino Acid Oxidase, subunit A, domain 2"/>
    <property type="match status" value="1"/>
</dbReference>
<evidence type="ECO:0000256" key="5">
    <source>
        <dbReference type="ARBA" id="ARBA00022679"/>
    </source>
</evidence>
<evidence type="ECO:0000259" key="19">
    <source>
        <dbReference type="Pfam" id="PF08544"/>
    </source>
</evidence>
<dbReference type="UniPathway" id="UPA00214"/>
<dbReference type="Pfam" id="PF00288">
    <property type="entry name" value="GHMP_kinases_N"/>
    <property type="match status" value="1"/>
</dbReference>
<evidence type="ECO:0000313" key="22">
    <source>
        <dbReference type="Proteomes" id="UP000053317"/>
    </source>
</evidence>
<dbReference type="InterPro" id="IPR014721">
    <property type="entry name" value="Ribsml_uS5_D2-typ_fold_subgr"/>
</dbReference>
<evidence type="ECO:0000259" key="18">
    <source>
        <dbReference type="Pfam" id="PF01266"/>
    </source>
</evidence>
<dbReference type="InterPro" id="IPR000705">
    <property type="entry name" value="Galactokinase"/>
</dbReference>
<dbReference type="Proteomes" id="UP000053317">
    <property type="component" value="Unassembled WGS sequence"/>
</dbReference>
<keyword evidence="13" id="KW-0119">Carbohydrate metabolism</keyword>
<evidence type="ECO:0000256" key="12">
    <source>
        <dbReference type="ARBA" id="ARBA00023221"/>
    </source>
</evidence>
<dbReference type="InterPro" id="IPR013750">
    <property type="entry name" value="GHMP_kinase_C_dom"/>
</dbReference>
<dbReference type="PROSITE" id="PS00106">
    <property type="entry name" value="GALACTOKINASE"/>
    <property type="match status" value="1"/>
</dbReference>
<keyword evidence="5" id="KW-0808">Transferase</keyword>
<evidence type="ECO:0000256" key="1">
    <source>
        <dbReference type="ARBA" id="ARBA00004947"/>
    </source>
</evidence>
<dbReference type="GO" id="GO:0006012">
    <property type="term" value="P:galactose metabolic process"/>
    <property type="evidence" value="ECO:0007669"/>
    <property type="project" value="UniProtKB-UniPathway"/>
</dbReference>
<keyword evidence="11" id="KW-1207">Sterol metabolism</keyword>
<organism evidence="21 22">
    <name type="scientific">Phaeomoniella chlamydospora</name>
    <name type="common">Phaeoacremonium chlamydosporum</name>
    <dbReference type="NCBI Taxonomy" id="158046"/>
    <lineage>
        <taxon>Eukaryota</taxon>
        <taxon>Fungi</taxon>
        <taxon>Dikarya</taxon>
        <taxon>Ascomycota</taxon>
        <taxon>Pezizomycotina</taxon>
        <taxon>Eurotiomycetes</taxon>
        <taxon>Chaetothyriomycetidae</taxon>
        <taxon>Phaeomoniellales</taxon>
        <taxon>Phaeomoniellaceae</taxon>
        <taxon>Phaeomoniella</taxon>
    </lineage>
</organism>
<dbReference type="Gene3D" id="1.20.1440.340">
    <property type="match status" value="1"/>
</dbReference>
<evidence type="ECO:0000259" key="17">
    <source>
        <dbReference type="Pfam" id="PF00288"/>
    </source>
</evidence>
<keyword evidence="7 21" id="KW-0418">Kinase</keyword>
<evidence type="ECO:0000256" key="16">
    <source>
        <dbReference type="SAM" id="MobiDB-lite"/>
    </source>
</evidence>
<feature type="compositionally biased region" description="Acidic residues" evidence="16">
    <location>
        <begin position="602"/>
        <end position="613"/>
    </location>
</feature>
<dbReference type="Gene3D" id="3.30.230.10">
    <property type="match status" value="1"/>
</dbReference>
<dbReference type="FunFam" id="3.30.70.3170:FF:000002">
    <property type="entry name" value="Galactokinase"/>
    <property type="match status" value="1"/>
</dbReference>
<accession>A0A0G2GU10</accession>
<dbReference type="SUPFAM" id="SSF55060">
    <property type="entry name" value="GHMP Kinase, C-terminal domain"/>
    <property type="match status" value="1"/>
</dbReference>
<reference evidence="21 22" key="2">
    <citation type="submission" date="2015-05" db="EMBL/GenBank/DDBJ databases">
        <authorList>
            <person name="Morales-Cruz A."/>
            <person name="Amrine K.C."/>
            <person name="Cantu D."/>
        </authorList>
    </citation>
    <scope>NUCLEOTIDE SEQUENCE [LARGE SCALE GENOMIC DNA]</scope>
    <source>
        <strain evidence="21">UCRPC4</strain>
    </source>
</reference>
<evidence type="ECO:0000256" key="9">
    <source>
        <dbReference type="ARBA" id="ARBA00023011"/>
    </source>
</evidence>
<dbReference type="InterPro" id="IPR019539">
    <property type="entry name" value="GalKase_N"/>
</dbReference>
<evidence type="ECO:0000313" key="21">
    <source>
        <dbReference type="EMBL" id="KKY26753.1"/>
    </source>
</evidence>
<dbReference type="EC" id="2.7.1.6" evidence="3"/>
<dbReference type="InterPro" id="IPR006204">
    <property type="entry name" value="GHMP_kinase_N_dom"/>
</dbReference>
<dbReference type="FunFam" id="1.20.1440.340:FF:000003">
    <property type="entry name" value="GAL1p Galactokinase"/>
    <property type="match status" value="1"/>
</dbReference>
<evidence type="ECO:0000256" key="3">
    <source>
        <dbReference type="ARBA" id="ARBA00012315"/>
    </source>
</evidence>
<dbReference type="InterPro" id="IPR006076">
    <property type="entry name" value="FAD-dep_OxRdtase"/>
</dbReference>
<dbReference type="PRINTS" id="PR00959">
    <property type="entry name" value="MEVGALKINASE"/>
</dbReference>
<evidence type="ECO:0000256" key="15">
    <source>
        <dbReference type="ARBA" id="ARBA00049538"/>
    </source>
</evidence>
<dbReference type="SUPFAM" id="SSF54211">
    <property type="entry name" value="Ribosomal protein S5 domain 2-like"/>
    <property type="match status" value="1"/>
</dbReference>
<evidence type="ECO:0000256" key="6">
    <source>
        <dbReference type="ARBA" id="ARBA00022741"/>
    </source>
</evidence>
<keyword evidence="22" id="KW-1185">Reference proteome</keyword>
<comment type="catalytic activity">
    <reaction evidence="15">
        <text>alpha-D-galactose + ATP = alpha-D-galactose 1-phosphate + ADP + H(+)</text>
        <dbReference type="Rhea" id="RHEA:13553"/>
        <dbReference type="ChEBI" id="CHEBI:15378"/>
        <dbReference type="ChEBI" id="CHEBI:28061"/>
        <dbReference type="ChEBI" id="CHEBI:30616"/>
        <dbReference type="ChEBI" id="CHEBI:58336"/>
        <dbReference type="ChEBI" id="CHEBI:456216"/>
        <dbReference type="EC" id="2.7.1.6"/>
    </reaction>
    <physiologicalReaction direction="left-to-right" evidence="15">
        <dbReference type="Rhea" id="RHEA:13554"/>
    </physiologicalReaction>
</comment>
<dbReference type="AlphaFoldDB" id="A0A0G2GU10"/>
<proteinExistence type="inferred from homology"/>
<dbReference type="InterPro" id="IPR036188">
    <property type="entry name" value="FAD/NAD-bd_sf"/>
</dbReference>
<evidence type="ECO:0000259" key="20">
    <source>
        <dbReference type="Pfam" id="PF10509"/>
    </source>
</evidence>
<keyword evidence="9" id="KW-0444">Lipid biosynthesis</keyword>
<name>A0A0G2GU10_PHACM</name>
<dbReference type="SUPFAM" id="SSF51905">
    <property type="entry name" value="FAD/NAD(P)-binding domain"/>
    <property type="match status" value="1"/>
</dbReference>
<evidence type="ECO:0000256" key="2">
    <source>
        <dbReference type="ARBA" id="ARBA00006566"/>
    </source>
</evidence>
<gene>
    <name evidence="21" type="ORF">UCRPC4_g01444</name>
</gene>
<evidence type="ECO:0000256" key="14">
    <source>
        <dbReference type="ARBA" id="ARBA00029590"/>
    </source>
</evidence>
<feature type="compositionally biased region" description="Low complexity" evidence="16">
    <location>
        <begin position="624"/>
        <end position="633"/>
    </location>
</feature>
<dbReference type="GO" id="GO:0005524">
    <property type="term" value="F:ATP binding"/>
    <property type="evidence" value="ECO:0007669"/>
    <property type="project" value="UniProtKB-KW"/>
</dbReference>
<dbReference type="NCBIfam" id="TIGR00131">
    <property type="entry name" value="gal_kin"/>
    <property type="match status" value="1"/>
</dbReference>
<feature type="region of interest" description="Disordered" evidence="16">
    <location>
        <begin position="600"/>
        <end position="661"/>
    </location>
</feature>
<evidence type="ECO:0000256" key="11">
    <source>
        <dbReference type="ARBA" id="ARBA00023166"/>
    </source>
</evidence>
<dbReference type="GO" id="GO:0004335">
    <property type="term" value="F:galactokinase activity"/>
    <property type="evidence" value="ECO:0007669"/>
    <property type="project" value="UniProtKB-EC"/>
</dbReference>
<evidence type="ECO:0000256" key="8">
    <source>
        <dbReference type="ARBA" id="ARBA00022840"/>
    </source>
</evidence>
<feature type="domain" description="GHMP kinase N-terminal" evidence="17">
    <location>
        <begin position="137"/>
        <end position="223"/>
    </location>
</feature>
<dbReference type="PROSITE" id="PS00627">
    <property type="entry name" value="GHMP_KINASES_ATP"/>
    <property type="match status" value="1"/>
</dbReference>
<dbReference type="Pfam" id="PF08544">
    <property type="entry name" value="GHMP_kinases_C"/>
    <property type="match status" value="1"/>
</dbReference>
<dbReference type="InterPro" id="IPR019741">
    <property type="entry name" value="Galactokinase_CS"/>
</dbReference>
<evidence type="ECO:0000256" key="7">
    <source>
        <dbReference type="ARBA" id="ARBA00022777"/>
    </source>
</evidence>
<dbReference type="EMBL" id="LCWF01000034">
    <property type="protein sequence ID" value="KKY26753.1"/>
    <property type="molecule type" value="Genomic_DNA"/>
</dbReference>
<feature type="compositionally biased region" description="Low complexity" evidence="16">
    <location>
        <begin position="649"/>
        <end position="661"/>
    </location>
</feature>
<dbReference type="Pfam" id="PF01266">
    <property type="entry name" value="DAO"/>
    <property type="match status" value="1"/>
</dbReference>
<protein>
    <recommendedName>
        <fullName evidence="4">Galactokinase</fullName>
        <ecNumber evidence="3">2.7.1.6</ecNumber>
    </recommendedName>
    <alternativeName>
        <fullName evidence="14">Galactose kinase</fullName>
    </alternativeName>
</protein>
<keyword evidence="8" id="KW-0067">ATP-binding</keyword>
<dbReference type="InterPro" id="IPR006203">
    <property type="entry name" value="GHMP_knse_ATP-bd_CS"/>
</dbReference>
<evidence type="ECO:0000256" key="4">
    <source>
        <dbReference type="ARBA" id="ARBA00019487"/>
    </source>
</evidence>
<dbReference type="PRINTS" id="PR00473">
    <property type="entry name" value="GALCTOKINASE"/>
</dbReference>
<comment type="caution">
    <text evidence="21">The sequence shown here is derived from an EMBL/GenBank/DDBJ whole genome shotgun (WGS) entry which is preliminary data.</text>
</comment>
<keyword evidence="12" id="KW-0443">Lipid metabolism</keyword>
<dbReference type="PANTHER" id="PTHR10457:SF7">
    <property type="entry name" value="GALACTOKINASE-RELATED"/>
    <property type="match status" value="1"/>
</dbReference>
<dbReference type="FunFam" id="3.30.230.10:FF:000056">
    <property type="entry name" value="GAL1p Galactokinase"/>
    <property type="match status" value="1"/>
</dbReference>
<comment type="pathway">
    <text evidence="1">Carbohydrate metabolism; galactose metabolism.</text>
</comment>
<reference evidence="21 22" key="1">
    <citation type="submission" date="2015-05" db="EMBL/GenBank/DDBJ databases">
        <title>Distinctive expansion of gene families associated with plant cell wall degradation and secondary metabolism in the genomes of grapevine trunk pathogens.</title>
        <authorList>
            <person name="Lawrence D.P."/>
            <person name="Travadon R."/>
            <person name="Rolshausen P.E."/>
            <person name="Baumgartner K."/>
        </authorList>
    </citation>
    <scope>NUCLEOTIDE SEQUENCE [LARGE SCALE GENOMIC DNA]</scope>
    <source>
        <strain evidence="21">UCRPC4</strain>
    </source>
</reference>
<keyword evidence="12" id="KW-0753">Steroid metabolism</keyword>
<evidence type="ECO:0000256" key="10">
    <source>
        <dbReference type="ARBA" id="ARBA00023144"/>
    </source>
</evidence>
<evidence type="ECO:0000256" key="13">
    <source>
        <dbReference type="ARBA" id="ARBA00023277"/>
    </source>
</evidence>
<feature type="domain" description="FAD dependent oxidoreductase" evidence="18">
    <location>
        <begin position="749"/>
        <end position="1151"/>
    </location>
</feature>
<dbReference type="GO" id="GO:0005829">
    <property type="term" value="C:cytosol"/>
    <property type="evidence" value="ECO:0007669"/>
    <property type="project" value="TreeGrafter"/>
</dbReference>